<proteinExistence type="predicted"/>
<dbReference type="RefSeq" id="WP_272422033.1">
    <property type="nucleotide sequence ID" value="NZ_JAGTJJ010000058.1"/>
</dbReference>
<evidence type="ECO:0000313" key="1">
    <source>
        <dbReference type="EMBL" id="MDC3987795.1"/>
    </source>
</evidence>
<keyword evidence="2" id="KW-1185">Reference proteome</keyword>
<protein>
    <submittedName>
        <fullName evidence="1">Uncharacterized protein</fullName>
    </submittedName>
</protein>
<evidence type="ECO:0000313" key="2">
    <source>
        <dbReference type="Proteomes" id="UP001151081"/>
    </source>
</evidence>
<comment type="caution">
    <text evidence="1">The sequence shown here is derived from an EMBL/GenBank/DDBJ whole genome shotgun (WGS) entry which is preliminary data.</text>
</comment>
<dbReference type="Proteomes" id="UP001151081">
    <property type="component" value="Unassembled WGS sequence"/>
</dbReference>
<accession>A0A9X3XEA3</accession>
<name>A0A9X3XEA3_9BACT</name>
<reference evidence="1 2" key="1">
    <citation type="submission" date="2021-04" db="EMBL/GenBank/DDBJ databases">
        <title>Genome analysis of Polyangium sp.</title>
        <authorList>
            <person name="Li Y."/>
            <person name="Wang J."/>
        </authorList>
    </citation>
    <scope>NUCLEOTIDE SEQUENCE [LARGE SCALE GENOMIC DNA]</scope>
    <source>
        <strain evidence="1 2">SDU14</strain>
    </source>
</reference>
<dbReference type="AlphaFoldDB" id="A0A9X3XEA3"/>
<gene>
    <name evidence="1" type="ORF">KEG57_45445</name>
</gene>
<dbReference type="EMBL" id="JAGTJJ010000058">
    <property type="protein sequence ID" value="MDC3987795.1"/>
    <property type="molecule type" value="Genomic_DNA"/>
</dbReference>
<organism evidence="1 2">
    <name type="scientific">Polyangium jinanense</name>
    <dbReference type="NCBI Taxonomy" id="2829994"/>
    <lineage>
        <taxon>Bacteria</taxon>
        <taxon>Pseudomonadati</taxon>
        <taxon>Myxococcota</taxon>
        <taxon>Polyangia</taxon>
        <taxon>Polyangiales</taxon>
        <taxon>Polyangiaceae</taxon>
        <taxon>Polyangium</taxon>
    </lineage>
</organism>
<sequence>MARKAPLSIVKEKFGEKAKLVEALKGFMTEDLWVGRTSADRGGDKGLDHVSNAKLLRLHATFSEVKEKFGTRAKLIDAILTAENRSKDAGYRKRLEAFPVPRLYDQYKAASKRAKAATPAKA</sequence>